<sequence>MEIDAKNIHYRVLNKMIRQAVAQGEREFVLRNVNGHRYLADGLSGPITMDIFGTPGQDLGAFMKGPRVTVYGNVQDGAGNTMDDGKIIVHGMAGDVLGYAMRGGKIHVRQDVGYRVGIHMKAYMDKIPVIIIGGKAGDFLGEYMAGGIIILLGINSIYPQRPIAGIYLGTGMHGGTIYIRGGAPKEQLGKGLSPTKADENDYRLLEGYLREYCQDFNLDLKEILSVPFEKIQPATHRPYGKLYAY</sequence>
<dbReference type="SUPFAM" id="SSF69336">
    <property type="entry name" value="Alpha subunit of glutamate synthase, C-terminal domain"/>
    <property type="match status" value="1"/>
</dbReference>
<dbReference type="EMBL" id="CP048877">
    <property type="protein sequence ID" value="QIJ72773.1"/>
    <property type="molecule type" value="Genomic_DNA"/>
</dbReference>
<dbReference type="InterPro" id="IPR002489">
    <property type="entry name" value="Glu_synth_asu_C"/>
</dbReference>
<dbReference type="Proteomes" id="UP000502179">
    <property type="component" value="Chromosome"/>
</dbReference>
<dbReference type="PIRSF" id="PIRSF006519">
    <property type="entry name" value="GOGAT_dom3"/>
    <property type="match status" value="1"/>
</dbReference>
<dbReference type="InterPro" id="IPR012061">
    <property type="entry name" value="Glu_synth_lsu_3"/>
</dbReference>
<dbReference type="RefSeq" id="WP_166032988.1">
    <property type="nucleotide sequence ID" value="NZ_CP048877.1"/>
</dbReference>
<organism evidence="2 3">
    <name type="scientific">Thermosulfuriphilus ammonigenes</name>
    <dbReference type="NCBI Taxonomy" id="1936021"/>
    <lineage>
        <taxon>Bacteria</taxon>
        <taxon>Pseudomonadati</taxon>
        <taxon>Thermodesulfobacteriota</taxon>
        <taxon>Thermodesulfobacteria</taxon>
        <taxon>Thermodesulfobacteriales</taxon>
        <taxon>Thermodesulfobacteriaceae</taxon>
        <taxon>Thermosulfuriphilus</taxon>
    </lineage>
</organism>
<reference evidence="2 3" key="1">
    <citation type="submission" date="2020-02" db="EMBL/GenBank/DDBJ databases">
        <title>Genome analysis of Thermosulfuriphilus ammonigenes ST65T, an anaerobic thermophilic chemolithoautotrophic bacterium isolated from a deep-sea hydrothermal vent.</title>
        <authorList>
            <person name="Slobodkina G."/>
            <person name="Allioux M."/>
            <person name="Merkel A."/>
            <person name="Alain K."/>
            <person name="Jebbar M."/>
            <person name="Slobodkin A."/>
        </authorList>
    </citation>
    <scope>NUCLEOTIDE SEQUENCE [LARGE SCALE GENOMIC DNA]</scope>
    <source>
        <strain evidence="2 3">ST65</strain>
    </source>
</reference>
<evidence type="ECO:0000259" key="1">
    <source>
        <dbReference type="Pfam" id="PF01493"/>
    </source>
</evidence>
<dbReference type="CDD" id="cd00981">
    <property type="entry name" value="arch_gltB"/>
    <property type="match status" value="1"/>
</dbReference>
<name>A0A6G7PZE3_9BACT</name>
<protein>
    <recommendedName>
        <fullName evidence="1">Glutamate synthase alpha subunit C-terminal domain-containing protein</fullName>
    </recommendedName>
</protein>
<keyword evidence="3" id="KW-1185">Reference proteome</keyword>
<dbReference type="Pfam" id="PF01493">
    <property type="entry name" value="GXGXG"/>
    <property type="match status" value="1"/>
</dbReference>
<dbReference type="GO" id="GO:0016491">
    <property type="term" value="F:oxidoreductase activity"/>
    <property type="evidence" value="ECO:0007669"/>
    <property type="project" value="InterPro"/>
</dbReference>
<accession>A0A6G7PZE3</accession>
<dbReference type="PANTHER" id="PTHR39673:SF5">
    <property type="entry name" value="TUNGSTEN-CONTAINING FORMYLMETHANOFURAN DEHYDROGENASE 2 SUBUNIT C"/>
    <property type="match status" value="1"/>
</dbReference>
<dbReference type="KEGG" id="tav:G4V39_11005"/>
<evidence type="ECO:0000313" key="3">
    <source>
        <dbReference type="Proteomes" id="UP000502179"/>
    </source>
</evidence>
<dbReference type="InterPro" id="IPR035710">
    <property type="entry name" value="Archaeal_gltB"/>
</dbReference>
<dbReference type="AlphaFoldDB" id="A0A6G7PZE3"/>
<dbReference type="Gene3D" id="2.160.20.60">
    <property type="entry name" value="Glutamate synthase, alpha subunit, C-terminal domain"/>
    <property type="match status" value="1"/>
</dbReference>
<evidence type="ECO:0000313" key="2">
    <source>
        <dbReference type="EMBL" id="QIJ72773.1"/>
    </source>
</evidence>
<dbReference type="PANTHER" id="PTHR39673">
    <property type="entry name" value="TUNGSTEN FORMYLMETHANOFURAN DEHYDROGENASE, SUBUNIT C (FWDC)"/>
    <property type="match status" value="1"/>
</dbReference>
<feature type="domain" description="Glutamate synthase alpha subunit C-terminal" evidence="1">
    <location>
        <begin position="23"/>
        <end position="180"/>
    </location>
</feature>
<gene>
    <name evidence="2" type="ORF">G4V39_11005</name>
</gene>
<dbReference type="InterPro" id="IPR036485">
    <property type="entry name" value="Glu_synth_asu_C_sf"/>
</dbReference>
<proteinExistence type="predicted"/>